<evidence type="ECO:0000313" key="1">
    <source>
        <dbReference type="EMBL" id="KAK0951446.1"/>
    </source>
</evidence>
<name>A0AAN6JWZ8_9PEZI</name>
<dbReference type="AlphaFoldDB" id="A0AAN6JWZ8"/>
<protein>
    <submittedName>
        <fullName evidence="1">Uncharacterized protein</fullName>
    </submittedName>
</protein>
<dbReference type="Proteomes" id="UP001175353">
    <property type="component" value="Unassembled WGS sequence"/>
</dbReference>
<organism evidence="1 2">
    <name type="scientific">Friedmanniomyces endolithicus</name>
    <dbReference type="NCBI Taxonomy" id="329885"/>
    <lineage>
        <taxon>Eukaryota</taxon>
        <taxon>Fungi</taxon>
        <taxon>Dikarya</taxon>
        <taxon>Ascomycota</taxon>
        <taxon>Pezizomycotina</taxon>
        <taxon>Dothideomycetes</taxon>
        <taxon>Dothideomycetidae</taxon>
        <taxon>Mycosphaerellales</taxon>
        <taxon>Teratosphaeriaceae</taxon>
        <taxon>Friedmanniomyces</taxon>
    </lineage>
</organism>
<keyword evidence="2" id="KW-1185">Reference proteome</keyword>
<gene>
    <name evidence="1" type="ORF">LTR91_024977</name>
</gene>
<proteinExistence type="predicted"/>
<evidence type="ECO:0000313" key="2">
    <source>
        <dbReference type="Proteomes" id="UP001175353"/>
    </source>
</evidence>
<accession>A0AAN6JWZ8</accession>
<reference evidence="1" key="1">
    <citation type="submission" date="2023-06" db="EMBL/GenBank/DDBJ databases">
        <title>Black Yeasts Isolated from many extreme environments.</title>
        <authorList>
            <person name="Coleine C."/>
            <person name="Stajich J.E."/>
            <person name="Selbmann L."/>
        </authorList>
    </citation>
    <scope>NUCLEOTIDE SEQUENCE</scope>
    <source>
        <strain evidence="1">CCFEE 5200</strain>
    </source>
</reference>
<comment type="caution">
    <text evidence="1">The sequence shown here is derived from an EMBL/GenBank/DDBJ whole genome shotgun (WGS) entry which is preliminary data.</text>
</comment>
<sequence length="99" mass="9889">MLAASKEVQAQAERVTMQAIEEARKLVQAETEVKQAAAVQDVAPVGVGETAAASPQADLSNGEQAATVTPSTVPVWTMTTVPADLAGATDQAGAGAGAQ</sequence>
<dbReference type="EMBL" id="JAUJLE010000694">
    <property type="protein sequence ID" value="KAK0951446.1"/>
    <property type="molecule type" value="Genomic_DNA"/>
</dbReference>